<feature type="compositionally biased region" description="Basic and acidic residues" evidence="5">
    <location>
        <begin position="148"/>
        <end position="160"/>
    </location>
</feature>
<dbReference type="SUPFAM" id="SSF54928">
    <property type="entry name" value="RNA-binding domain, RBD"/>
    <property type="match status" value="1"/>
</dbReference>
<protein>
    <recommendedName>
        <fullName evidence="6">RRM domain-containing protein</fullName>
    </recommendedName>
</protein>
<dbReference type="Pfam" id="PF00076">
    <property type="entry name" value="RRM_1"/>
    <property type="match status" value="1"/>
</dbReference>
<evidence type="ECO:0000313" key="7">
    <source>
        <dbReference type="EMBL" id="CAB3366760.1"/>
    </source>
</evidence>
<sequence length="266" mass="29824">MDAENLALRKESQQAFNNAMKSIKKLIKVGKVKVPKSNDGKQDSGVVLLEHIPHGFYEKQMELFFGQFGKVTNLKLYRSKKSGRSLGYAFIEFKMKEIAAIVAETMNNYLMFTKLLKASVVQNPGPKIFMGRKFDETNCAGAFRRRREQHESTKKLDEKQAKRRLAKGNSKLNSMKKKLNQLGVDLDIQVAGNVLDANATNSSMVSVDFSSDEEISVRMKRKSVVDAVNVPNSVKKSAKKMKTASTVKNTKKAPKKSLTKKRKSVA</sequence>
<dbReference type="CDD" id="cd12307">
    <property type="entry name" value="RRM_NIFK_like"/>
    <property type="match status" value="1"/>
</dbReference>
<dbReference type="GO" id="GO:0005730">
    <property type="term" value="C:nucleolus"/>
    <property type="evidence" value="ECO:0007669"/>
    <property type="project" value="UniProtKB-SubCell"/>
</dbReference>
<dbReference type="InterPro" id="IPR035979">
    <property type="entry name" value="RBD_domain_sf"/>
</dbReference>
<dbReference type="InterPro" id="IPR012677">
    <property type="entry name" value="Nucleotide-bd_a/b_plait_sf"/>
</dbReference>
<dbReference type="Gene3D" id="3.30.70.330">
    <property type="match status" value="1"/>
</dbReference>
<organism evidence="7 8">
    <name type="scientific">Cloeon dipterum</name>
    <dbReference type="NCBI Taxonomy" id="197152"/>
    <lineage>
        <taxon>Eukaryota</taxon>
        <taxon>Metazoa</taxon>
        <taxon>Ecdysozoa</taxon>
        <taxon>Arthropoda</taxon>
        <taxon>Hexapoda</taxon>
        <taxon>Insecta</taxon>
        <taxon>Pterygota</taxon>
        <taxon>Palaeoptera</taxon>
        <taxon>Ephemeroptera</taxon>
        <taxon>Pisciforma</taxon>
        <taxon>Baetidae</taxon>
        <taxon>Cloeon</taxon>
    </lineage>
</organism>
<keyword evidence="2 4" id="KW-0694">RNA-binding</keyword>
<feature type="region of interest" description="Disordered" evidence="5">
    <location>
        <begin position="231"/>
        <end position="266"/>
    </location>
</feature>
<keyword evidence="8" id="KW-1185">Reference proteome</keyword>
<dbReference type="AlphaFoldDB" id="A0A8S1C414"/>
<accession>A0A8S1C414</accession>
<evidence type="ECO:0000259" key="6">
    <source>
        <dbReference type="PROSITE" id="PS50102"/>
    </source>
</evidence>
<evidence type="ECO:0000256" key="1">
    <source>
        <dbReference type="ARBA" id="ARBA00004604"/>
    </source>
</evidence>
<keyword evidence="3" id="KW-0539">Nucleus</keyword>
<feature type="compositionally biased region" description="Basic residues" evidence="5">
    <location>
        <begin position="249"/>
        <end position="266"/>
    </location>
</feature>
<feature type="domain" description="RRM" evidence="6">
    <location>
        <begin position="45"/>
        <end position="123"/>
    </location>
</feature>
<evidence type="ECO:0000256" key="5">
    <source>
        <dbReference type="SAM" id="MobiDB-lite"/>
    </source>
</evidence>
<comment type="subcellular location">
    <subcellularLocation>
        <location evidence="1">Nucleus</location>
        <location evidence="1">Nucleolus</location>
    </subcellularLocation>
</comment>
<name>A0A8S1C414_9INSE</name>
<feature type="region of interest" description="Disordered" evidence="5">
    <location>
        <begin position="144"/>
        <end position="173"/>
    </location>
</feature>
<dbReference type="PROSITE" id="PS50102">
    <property type="entry name" value="RRM"/>
    <property type="match status" value="1"/>
</dbReference>
<dbReference type="SMART" id="SM00360">
    <property type="entry name" value="RRM"/>
    <property type="match status" value="1"/>
</dbReference>
<evidence type="ECO:0000256" key="3">
    <source>
        <dbReference type="ARBA" id="ARBA00023242"/>
    </source>
</evidence>
<evidence type="ECO:0000256" key="4">
    <source>
        <dbReference type="PROSITE-ProRule" id="PRU00176"/>
    </source>
</evidence>
<dbReference type="GO" id="GO:0003723">
    <property type="term" value="F:RNA binding"/>
    <property type="evidence" value="ECO:0007669"/>
    <property type="project" value="UniProtKB-UniRule"/>
</dbReference>
<proteinExistence type="predicted"/>
<dbReference type="PANTHER" id="PTHR46754">
    <property type="entry name" value="MKI67 FHA DOMAIN-INTERACTING NUCLEOLAR PHOSPHOPROTEIN"/>
    <property type="match status" value="1"/>
</dbReference>
<gene>
    <name evidence="7" type="ORF">CLODIP_2_CD16024</name>
</gene>
<dbReference type="InterPro" id="IPR000504">
    <property type="entry name" value="RRM_dom"/>
</dbReference>
<dbReference type="EMBL" id="CADEPI010000026">
    <property type="protein sequence ID" value="CAB3366760.1"/>
    <property type="molecule type" value="Genomic_DNA"/>
</dbReference>
<dbReference type="OrthoDB" id="21467at2759"/>
<reference evidence="7 8" key="1">
    <citation type="submission" date="2020-04" db="EMBL/GenBank/DDBJ databases">
        <authorList>
            <person name="Alioto T."/>
            <person name="Alioto T."/>
            <person name="Gomez Garrido J."/>
        </authorList>
    </citation>
    <scope>NUCLEOTIDE SEQUENCE [LARGE SCALE GENOMIC DNA]</scope>
</reference>
<comment type="caution">
    <text evidence="7">The sequence shown here is derived from an EMBL/GenBank/DDBJ whole genome shotgun (WGS) entry which is preliminary data.</text>
</comment>
<dbReference type="Proteomes" id="UP000494165">
    <property type="component" value="Unassembled WGS sequence"/>
</dbReference>
<evidence type="ECO:0000313" key="8">
    <source>
        <dbReference type="Proteomes" id="UP000494165"/>
    </source>
</evidence>
<evidence type="ECO:0000256" key="2">
    <source>
        <dbReference type="ARBA" id="ARBA00022884"/>
    </source>
</evidence>